<dbReference type="InterPro" id="IPR046283">
    <property type="entry name" value="DUF6320"/>
</dbReference>
<dbReference type="EMBL" id="JASCXW010000040">
    <property type="protein sequence ID" value="MDI6453644.1"/>
    <property type="molecule type" value="Genomic_DNA"/>
</dbReference>
<feature type="transmembrane region" description="Helical" evidence="1">
    <location>
        <begin position="185"/>
        <end position="207"/>
    </location>
</feature>
<evidence type="ECO:0000313" key="2">
    <source>
        <dbReference type="EMBL" id="MDI6453644.1"/>
    </source>
</evidence>
<evidence type="ECO:0000256" key="1">
    <source>
        <dbReference type="SAM" id="Phobius"/>
    </source>
</evidence>
<dbReference type="Proteomes" id="UP001431532">
    <property type="component" value="Unassembled WGS sequence"/>
</dbReference>
<keyword evidence="3" id="KW-1185">Reference proteome</keyword>
<feature type="transmembrane region" description="Helical" evidence="1">
    <location>
        <begin position="159"/>
        <end position="179"/>
    </location>
</feature>
<dbReference type="AlphaFoldDB" id="A0AAW6UAA2"/>
<keyword evidence="1" id="KW-1133">Transmembrane helix</keyword>
<organism evidence="2 3">
    <name type="scientific">Peloplasma aerotolerans</name>
    <dbReference type="NCBI Taxonomy" id="3044389"/>
    <lineage>
        <taxon>Bacteria</taxon>
        <taxon>Bacillati</taxon>
        <taxon>Mycoplasmatota</taxon>
        <taxon>Mollicutes</taxon>
        <taxon>Acholeplasmatales</taxon>
        <taxon>Acholeplasmataceae</taxon>
        <taxon>Peloplasma</taxon>
    </lineage>
</organism>
<protein>
    <submittedName>
        <fullName evidence="2">DUF6320 domain-containing protein</fullName>
    </submittedName>
</protein>
<feature type="transmembrane region" description="Helical" evidence="1">
    <location>
        <begin position="132"/>
        <end position="152"/>
    </location>
</feature>
<dbReference type="RefSeq" id="WP_282840085.1">
    <property type="nucleotide sequence ID" value="NZ_JASCXW010000040.1"/>
</dbReference>
<sequence length="220" mass="25197">MKYCKTCKVHYDTDLKHCLLCNGELEHEGDVEPIYKFTEVTNRSKSKFYLRLFYFLNIISAIVVLYLDYMSGTPLTWSLIVSITNAYVVIMFTVLTVPTIWISKLTKGIILTVASVVLVGLAIRDHSWALDYVLPLAITANIFLISILIIVNKKKWFDYFASLSIITVIGLVPGLFNLLNLTTVMWPSMICFSFSAFTLLGIIFLPSKSSREEFRRRFHI</sequence>
<accession>A0AAW6UAA2</accession>
<feature type="transmembrane region" description="Helical" evidence="1">
    <location>
        <begin position="79"/>
        <end position="101"/>
    </location>
</feature>
<keyword evidence="1" id="KW-0812">Transmembrane</keyword>
<reference evidence="2" key="1">
    <citation type="submission" date="2023-05" db="EMBL/GenBank/DDBJ databases">
        <title>Mariniplasma microaerophilum sp. nov., a novel anaerobic mollicute isolated from terrestrial mud volcano, Taman Peninsula, Russia.</title>
        <authorList>
            <person name="Khomyakova M.A."/>
            <person name="Merkel A.Y."/>
            <person name="Slobodkin A.I."/>
        </authorList>
    </citation>
    <scope>NUCLEOTIDE SEQUENCE</scope>
    <source>
        <strain evidence="2">M4Ah</strain>
    </source>
</reference>
<feature type="transmembrane region" description="Helical" evidence="1">
    <location>
        <begin position="108"/>
        <end position="126"/>
    </location>
</feature>
<dbReference type="Pfam" id="PF19845">
    <property type="entry name" value="DUF6320"/>
    <property type="match status" value="1"/>
</dbReference>
<keyword evidence="1" id="KW-0472">Membrane</keyword>
<gene>
    <name evidence="2" type="ORF">QJ521_08705</name>
</gene>
<name>A0AAW6UAA2_9MOLU</name>
<feature type="transmembrane region" description="Helical" evidence="1">
    <location>
        <begin position="48"/>
        <end position="67"/>
    </location>
</feature>
<comment type="caution">
    <text evidence="2">The sequence shown here is derived from an EMBL/GenBank/DDBJ whole genome shotgun (WGS) entry which is preliminary data.</text>
</comment>
<proteinExistence type="predicted"/>
<evidence type="ECO:0000313" key="3">
    <source>
        <dbReference type="Proteomes" id="UP001431532"/>
    </source>
</evidence>